<evidence type="ECO:0000256" key="7">
    <source>
        <dbReference type="ARBA" id="ARBA00051712"/>
    </source>
</evidence>
<proteinExistence type="inferred from homology"/>
<keyword evidence="5 8" id="KW-0457">Lysine biosynthesis</keyword>
<dbReference type="NCBIfam" id="TIGR00652">
    <property type="entry name" value="DapF"/>
    <property type="match status" value="1"/>
</dbReference>
<dbReference type="InterPro" id="IPR018510">
    <property type="entry name" value="DAP_epimerase_AS"/>
</dbReference>
<dbReference type="GO" id="GO:0008837">
    <property type="term" value="F:diaminopimelate epimerase activity"/>
    <property type="evidence" value="ECO:0007669"/>
    <property type="project" value="UniProtKB-EC"/>
</dbReference>
<comment type="pathway">
    <text evidence="1 8">Amino-acid biosynthesis; L-lysine biosynthesis via DAP pathway; DL-2,6-diaminopimelate from LL-2,6-diaminopimelate: step 1/1.</text>
</comment>
<evidence type="ECO:0000256" key="9">
    <source>
        <dbReference type="PROSITE-ProRule" id="PRU10125"/>
    </source>
</evidence>
<feature type="binding site" evidence="8">
    <location>
        <position position="197"/>
    </location>
    <ligand>
        <name>substrate</name>
    </ligand>
</feature>
<comment type="similarity">
    <text evidence="2 8">Belongs to the diaminopimelate epimerase family.</text>
</comment>
<accession>A0ABW0LGW2</accession>
<keyword evidence="8" id="KW-0963">Cytoplasm</keyword>
<dbReference type="EC" id="5.1.1.7" evidence="3 8"/>
<evidence type="ECO:0000256" key="4">
    <source>
        <dbReference type="ARBA" id="ARBA00022605"/>
    </source>
</evidence>
<evidence type="ECO:0000313" key="11">
    <source>
        <dbReference type="Proteomes" id="UP001596147"/>
    </source>
</evidence>
<feature type="binding site" evidence="8">
    <location>
        <begin position="74"/>
        <end position="75"/>
    </location>
    <ligand>
        <name>substrate</name>
    </ligand>
</feature>
<comment type="catalytic activity">
    <reaction evidence="7 8">
        <text>(2S,6S)-2,6-diaminopimelate = meso-2,6-diaminopimelate</text>
        <dbReference type="Rhea" id="RHEA:15393"/>
        <dbReference type="ChEBI" id="CHEBI:57609"/>
        <dbReference type="ChEBI" id="CHEBI:57791"/>
        <dbReference type="EC" id="5.1.1.7"/>
    </reaction>
</comment>
<feature type="binding site" evidence="8">
    <location>
        <position position="164"/>
    </location>
    <ligand>
        <name>substrate</name>
    </ligand>
</feature>
<organism evidence="10 11">
    <name type="scientific">Lederbergia graminis</name>
    <dbReference type="NCBI Taxonomy" id="735518"/>
    <lineage>
        <taxon>Bacteria</taxon>
        <taxon>Bacillati</taxon>
        <taxon>Bacillota</taxon>
        <taxon>Bacilli</taxon>
        <taxon>Bacillales</taxon>
        <taxon>Bacillaceae</taxon>
        <taxon>Lederbergia</taxon>
    </lineage>
</organism>
<dbReference type="PANTHER" id="PTHR31689">
    <property type="entry name" value="DIAMINOPIMELATE EPIMERASE, CHLOROPLASTIC"/>
    <property type="match status" value="1"/>
</dbReference>
<dbReference type="SUPFAM" id="SSF54506">
    <property type="entry name" value="Diaminopimelate epimerase-like"/>
    <property type="match status" value="2"/>
</dbReference>
<feature type="active site" description="Proton donor" evidence="8">
    <location>
        <position position="73"/>
    </location>
</feature>
<comment type="caution">
    <text evidence="8">Lacks conserved residue(s) required for the propagation of feature annotation.</text>
</comment>
<keyword evidence="4 8" id="KW-0028">Amino-acid biosynthesis</keyword>
<evidence type="ECO:0000256" key="1">
    <source>
        <dbReference type="ARBA" id="ARBA00005196"/>
    </source>
</evidence>
<sequence>MLFTKMHGLGNAYVIFNQLDEPIANQSLHELSKRVSDVNFGIGSDGIILISPSKVADYQMRIFNEDGSEAKNCGNGLRCVAKFLYDHMYATSRKFTIETLGGIVSVEVDVDQKHKVRTVTVDMGEPKLLKGMIPMLGDPVTVTLNEAHQFGDYSYHITAVSMGNPHAIIFVDDIKQVPLEIVGPLIENSSLFPERVNVGFVQIINSHEIDYRVWERGSGITMACGTGACAAVVAATLNKKVDKHVPITVHLPGGDLTISWDEHGHVWKRGPANYVCHGELDVSMMNTDINPIGRLII</sequence>
<dbReference type="Gene3D" id="3.10.310.10">
    <property type="entry name" value="Diaminopimelate Epimerase, Chain A, domain 1"/>
    <property type="match status" value="2"/>
</dbReference>
<evidence type="ECO:0000256" key="8">
    <source>
        <dbReference type="HAMAP-Rule" id="MF_00197"/>
    </source>
</evidence>
<name>A0ABW0LGW2_9BACI</name>
<feature type="binding site" evidence="8">
    <location>
        <position position="11"/>
    </location>
    <ligand>
        <name>substrate</name>
    </ligand>
</feature>
<evidence type="ECO:0000256" key="5">
    <source>
        <dbReference type="ARBA" id="ARBA00023154"/>
    </source>
</evidence>
<protein>
    <recommendedName>
        <fullName evidence="3 8">Diaminopimelate epimerase</fullName>
        <shortName evidence="8">DAP epimerase</shortName>
        <ecNumber evidence="3 8">5.1.1.7</ecNumber>
    </recommendedName>
    <alternativeName>
        <fullName evidence="8">PLP-independent amino acid racemase</fullName>
    </alternativeName>
</protein>
<comment type="subcellular location">
    <subcellularLocation>
        <location evidence="8">Cytoplasm</location>
    </subcellularLocation>
</comment>
<keyword evidence="6 8" id="KW-0413">Isomerase</keyword>
<dbReference type="PROSITE" id="PS01326">
    <property type="entry name" value="DAP_EPIMERASE"/>
    <property type="match status" value="1"/>
</dbReference>
<feature type="active site" description="Proton acceptor" evidence="8">
    <location>
        <position position="224"/>
    </location>
</feature>
<feature type="active site" evidence="9">
    <location>
        <position position="73"/>
    </location>
</feature>
<dbReference type="HAMAP" id="MF_00197">
    <property type="entry name" value="DAP_epimerase"/>
    <property type="match status" value="1"/>
</dbReference>
<feature type="binding site" evidence="8">
    <location>
        <begin position="225"/>
        <end position="226"/>
    </location>
    <ligand>
        <name>substrate</name>
    </ligand>
</feature>
<dbReference type="RefSeq" id="WP_144926783.1">
    <property type="nucleotide sequence ID" value="NZ_JBHSMC010000003.1"/>
</dbReference>
<reference evidence="11" key="1">
    <citation type="journal article" date="2019" name="Int. J. Syst. Evol. Microbiol.">
        <title>The Global Catalogue of Microorganisms (GCM) 10K type strain sequencing project: providing services to taxonomists for standard genome sequencing and annotation.</title>
        <authorList>
            <consortium name="The Broad Institute Genomics Platform"/>
            <consortium name="The Broad Institute Genome Sequencing Center for Infectious Disease"/>
            <person name="Wu L."/>
            <person name="Ma J."/>
        </authorList>
    </citation>
    <scope>NUCLEOTIDE SEQUENCE [LARGE SCALE GENOMIC DNA]</scope>
    <source>
        <strain evidence="11">CGMCC 1.12237</strain>
    </source>
</reference>
<dbReference type="Pfam" id="PF01678">
    <property type="entry name" value="DAP_epimerase"/>
    <property type="match status" value="2"/>
</dbReference>
<comment type="subunit">
    <text evidence="8">Homodimer.</text>
</comment>
<comment type="caution">
    <text evidence="10">The sequence shown here is derived from an EMBL/GenBank/DDBJ whole genome shotgun (WGS) entry which is preliminary data.</text>
</comment>
<dbReference type="EMBL" id="JBHSMC010000003">
    <property type="protein sequence ID" value="MFC5464237.1"/>
    <property type="molecule type" value="Genomic_DNA"/>
</dbReference>
<evidence type="ECO:0000256" key="6">
    <source>
        <dbReference type="ARBA" id="ARBA00023235"/>
    </source>
</evidence>
<evidence type="ECO:0000256" key="2">
    <source>
        <dbReference type="ARBA" id="ARBA00010219"/>
    </source>
</evidence>
<gene>
    <name evidence="8 10" type="primary">dapF</name>
    <name evidence="10" type="ORF">ACFPM4_05625</name>
</gene>
<evidence type="ECO:0000256" key="3">
    <source>
        <dbReference type="ARBA" id="ARBA00013080"/>
    </source>
</evidence>
<dbReference type="InterPro" id="IPR001653">
    <property type="entry name" value="DAP_epimerase_DapF"/>
</dbReference>
<evidence type="ECO:0000313" key="10">
    <source>
        <dbReference type="EMBL" id="MFC5464237.1"/>
    </source>
</evidence>
<keyword evidence="11" id="KW-1185">Reference proteome</keyword>
<comment type="function">
    <text evidence="8">Catalyzes the stereoinversion of LL-2,6-diaminopimelate (L,L-DAP) to meso-diaminopimelate (meso-DAP), a precursor of L-lysine and an essential component of the bacterial peptidoglycan.</text>
</comment>
<feature type="site" description="Could be important to modulate the pK values of the two catalytic cysteine residues" evidence="8">
    <location>
        <position position="166"/>
    </location>
</feature>
<feature type="binding site" evidence="8">
    <location>
        <position position="64"/>
    </location>
    <ligand>
        <name>substrate</name>
    </ligand>
</feature>
<feature type="site" description="Could be important to modulate the pK values of the two catalytic cysteine residues" evidence="8">
    <location>
        <position position="215"/>
    </location>
</feature>
<dbReference type="Proteomes" id="UP001596147">
    <property type="component" value="Unassembled WGS sequence"/>
</dbReference>
<dbReference type="PANTHER" id="PTHR31689:SF0">
    <property type="entry name" value="DIAMINOPIMELATE EPIMERASE"/>
    <property type="match status" value="1"/>
</dbReference>
<feature type="binding site" evidence="8">
    <location>
        <begin position="215"/>
        <end position="216"/>
    </location>
    <ligand>
        <name>substrate</name>
    </ligand>
</feature>